<reference evidence="11 12" key="1">
    <citation type="submission" date="2015-10" db="EMBL/GenBank/DDBJ databases">
        <title>Genome sequencing and analysis of members of genus Stenotrophomonas.</title>
        <authorList>
            <person name="Patil P.P."/>
            <person name="Midha S."/>
            <person name="Patil P.B."/>
        </authorList>
    </citation>
    <scope>NUCLEOTIDE SEQUENCE [LARGE SCALE GENOMIC DNA]</scope>
    <source>
        <strain evidence="11 12">JCM 16536</strain>
    </source>
</reference>
<evidence type="ECO:0000256" key="7">
    <source>
        <dbReference type="ARBA" id="ARBA00022840"/>
    </source>
</evidence>
<dbReference type="PANTHER" id="PTHR43442">
    <property type="entry name" value="GLUCONOKINASE-RELATED"/>
    <property type="match status" value="1"/>
</dbReference>
<evidence type="ECO:0000313" key="12">
    <source>
        <dbReference type="Proteomes" id="UP000051802"/>
    </source>
</evidence>
<organism evidence="11 12">
    <name type="scientific">Stenotrophomonas panacihumi</name>
    <dbReference type="NCBI Taxonomy" id="676599"/>
    <lineage>
        <taxon>Bacteria</taxon>
        <taxon>Pseudomonadati</taxon>
        <taxon>Pseudomonadota</taxon>
        <taxon>Gammaproteobacteria</taxon>
        <taxon>Lysobacterales</taxon>
        <taxon>Lysobacteraceae</taxon>
        <taxon>Stenotrophomonas</taxon>
    </lineage>
</organism>
<name>A0A0R0ALD9_9GAMM</name>
<dbReference type="FunFam" id="3.40.50.300:FF:000522">
    <property type="entry name" value="Gluconokinase"/>
    <property type="match status" value="1"/>
</dbReference>
<evidence type="ECO:0000256" key="8">
    <source>
        <dbReference type="ARBA" id="ARBA00023064"/>
    </source>
</evidence>
<keyword evidence="6 10" id="KW-0418">Kinase</keyword>
<dbReference type="GO" id="GO:0019521">
    <property type="term" value="P:D-gluconate metabolic process"/>
    <property type="evidence" value="ECO:0007669"/>
    <property type="project" value="UniProtKB-KW"/>
</dbReference>
<dbReference type="Proteomes" id="UP000051802">
    <property type="component" value="Unassembled WGS sequence"/>
</dbReference>
<comment type="caution">
    <text evidence="11">The sequence shown here is derived from an EMBL/GenBank/DDBJ whole genome shotgun (WGS) entry which is preliminary data.</text>
</comment>
<dbReference type="InterPro" id="IPR027417">
    <property type="entry name" value="P-loop_NTPase"/>
</dbReference>
<dbReference type="Pfam" id="PF13671">
    <property type="entry name" value="AAA_33"/>
    <property type="match status" value="1"/>
</dbReference>
<evidence type="ECO:0000256" key="10">
    <source>
        <dbReference type="RuleBase" id="RU363066"/>
    </source>
</evidence>
<dbReference type="InterPro" id="IPR006001">
    <property type="entry name" value="Therm_gnt_kin"/>
</dbReference>
<dbReference type="AlphaFoldDB" id="A0A0R0ALD9"/>
<dbReference type="CDD" id="cd02021">
    <property type="entry name" value="GntK"/>
    <property type="match status" value="1"/>
</dbReference>
<dbReference type="GO" id="GO:0005524">
    <property type="term" value="F:ATP binding"/>
    <property type="evidence" value="ECO:0007669"/>
    <property type="project" value="UniProtKB-KW"/>
</dbReference>
<accession>A0A0R0ALD9</accession>
<evidence type="ECO:0000256" key="1">
    <source>
        <dbReference type="ARBA" id="ARBA00004761"/>
    </source>
</evidence>
<dbReference type="STRING" id="676599.ARC20_06660"/>
<evidence type="ECO:0000256" key="5">
    <source>
        <dbReference type="ARBA" id="ARBA00022741"/>
    </source>
</evidence>
<dbReference type="SUPFAM" id="SSF52540">
    <property type="entry name" value="P-loop containing nucleoside triphosphate hydrolases"/>
    <property type="match status" value="1"/>
</dbReference>
<dbReference type="NCBIfam" id="TIGR01313">
    <property type="entry name" value="therm_gnt_kin"/>
    <property type="match status" value="1"/>
</dbReference>
<dbReference type="OrthoDB" id="9795716at2"/>
<evidence type="ECO:0000313" key="11">
    <source>
        <dbReference type="EMBL" id="KRG46075.1"/>
    </source>
</evidence>
<keyword evidence="8" id="KW-0311">Gluconate utilization</keyword>
<dbReference type="GO" id="GO:0046316">
    <property type="term" value="F:gluconokinase activity"/>
    <property type="evidence" value="ECO:0007669"/>
    <property type="project" value="UniProtKB-EC"/>
</dbReference>
<comment type="pathway">
    <text evidence="1">Carbohydrate acid metabolism.</text>
</comment>
<keyword evidence="4 10" id="KW-0808">Transferase</keyword>
<dbReference type="EC" id="2.7.1.12" evidence="3 10"/>
<evidence type="ECO:0000256" key="9">
    <source>
        <dbReference type="ARBA" id="ARBA00048090"/>
    </source>
</evidence>
<evidence type="ECO:0000256" key="3">
    <source>
        <dbReference type="ARBA" id="ARBA00012054"/>
    </source>
</evidence>
<dbReference type="EMBL" id="LLXU01000058">
    <property type="protein sequence ID" value="KRG46075.1"/>
    <property type="molecule type" value="Genomic_DNA"/>
</dbReference>
<evidence type="ECO:0000256" key="2">
    <source>
        <dbReference type="ARBA" id="ARBA00008420"/>
    </source>
</evidence>
<evidence type="ECO:0000256" key="4">
    <source>
        <dbReference type="ARBA" id="ARBA00022679"/>
    </source>
</evidence>
<protein>
    <recommendedName>
        <fullName evidence="3 10">Gluconokinase</fullName>
        <ecNumber evidence="3 10">2.7.1.12</ecNumber>
    </recommendedName>
</protein>
<comment type="catalytic activity">
    <reaction evidence="9 10">
        <text>D-gluconate + ATP = 6-phospho-D-gluconate + ADP + H(+)</text>
        <dbReference type="Rhea" id="RHEA:19433"/>
        <dbReference type="ChEBI" id="CHEBI:15378"/>
        <dbReference type="ChEBI" id="CHEBI:18391"/>
        <dbReference type="ChEBI" id="CHEBI:30616"/>
        <dbReference type="ChEBI" id="CHEBI:58759"/>
        <dbReference type="ChEBI" id="CHEBI:456216"/>
        <dbReference type="EC" id="2.7.1.12"/>
    </reaction>
</comment>
<gene>
    <name evidence="11" type="ORF">ARC20_06660</name>
</gene>
<evidence type="ECO:0000256" key="6">
    <source>
        <dbReference type="ARBA" id="ARBA00022777"/>
    </source>
</evidence>
<dbReference type="GO" id="GO:0005737">
    <property type="term" value="C:cytoplasm"/>
    <property type="evidence" value="ECO:0007669"/>
    <property type="project" value="TreeGrafter"/>
</dbReference>
<comment type="similarity">
    <text evidence="2 10">Belongs to the gluconokinase GntK/GntV family.</text>
</comment>
<dbReference type="PANTHER" id="PTHR43442:SF3">
    <property type="entry name" value="GLUCONOKINASE-RELATED"/>
    <property type="match status" value="1"/>
</dbReference>
<keyword evidence="5 10" id="KW-0547">Nucleotide-binding</keyword>
<dbReference type="RefSeq" id="WP_057645574.1">
    <property type="nucleotide sequence ID" value="NZ_LLXU01000058.1"/>
</dbReference>
<proteinExistence type="inferred from homology"/>
<sequence length="175" mass="18328">MMTAAADTPAFAIVVMGVSGSGKSTVAQALAAHYGFALLDADDFHSVEAKAQMARGEPLTDVQREPWVDTLGQALRQCVTRGKSVVLAFSGLRAAHRARLRASGVPMRFVFLHGTPAVIAARLGARAGHFMPAALLDSQFEALQPPADEPDVVAVDIDAPLETVVARAVAGLEGR</sequence>
<dbReference type="Gene3D" id="3.40.50.300">
    <property type="entry name" value="P-loop containing nucleotide triphosphate hydrolases"/>
    <property type="match status" value="1"/>
</dbReference>
<keyword evidence="7 10" id="KW-0067">ATP-binding</keyword>
<keyword evidence="12" id="KW-1185">Reference proteome</keyword>